<dbReference type="InterPro" id="IPR015168">
    <property type="entry name" value="SsuA/THI5"/>
</dbReference>
<feature type="domain" description="SsuA/THI5-like" evidence="5">
    <location>
        <begin position="48"/>
        <end position="268"/>
    </location>
</feature>
<evidence type="ECO:0000256" key="2">
    <source>
        <dbReference type="ARBA" id="ARBA00010742"/>
    </source>
</evidence>
<dbReference type="RefSeq" id="WP_130451246.1">
    <property type="nucleotide sequence ID" value="NZ_SHLA01000001.1"/>
</dbReference>
<feature type="signal peptide" evidence="4">
    <location>
        <begin position="1"/>
        <end position="22"/>
    </location>
</feature>
<gene>
    <name evidence="6" type="ORF">EV380_2312</name>
</gene>
<dbReference type="SUPFAM" id="SSF53850">
    <property type="entry name" value="Periplasmic binding protein-like II"/>
    <property type="match status" value="1"/>
</dbReference>
<dbReference type="EMBL" id="SHLA01000001">
    <property type="protein sequence ID" value="RZU62710.1"/>
    <property type="molecule type" value="Genomic_DNA"/>
</dbReference>
<dbReference type="PANTHER" id="PTHR30024:SF47">
    <property type="entry name" value="TAURINE-BINDING PERIPLASMIC PROTEIN"/>
    <property type="match status" value="1"/>
</dbReference>
<dbReference type="PROSITE" id="PS51257">
    <property type="entry name" value="PROKAR_LIPOPROTEIN"/>
    <property type="match status" value="1"/>
</dbReference>
<evidence type="ECO:0000256" key="4">
    <source>
        <dbReference type="SAM" id="SignalP"/>
    </source>
</evidence>
<name>A0A4Q8AEJ7_9MICC</name>
<dbReference type="Proteomes" id="UP000292685">
    <property type="component" value="Unassembled WGS sequence"/>
</dbReference>
<protein>
    <submittedName>
        <fullName evidence="6">NitT/TauT family transport system substrate-binding protein</fullName>
    </submittedName>
</protein>
<dbReference type="AlphaFoldDB" id="A0A4Q8AEJ7"/>
<evidence type="ECO:0000256" key="1">
    <source>
        <dbReference type="ARBA" id="ARBA00004418"/>
    </source>
</evidence>
<dbReference type="OrthoDB" id="7808807at2"/>
<accession>A0A4Q8AEJ7</accession>
<evidence type="ECO:0000313" key="7">
    <source>
        <dbReference type="Proteomes" id="UP000292685"/>
    </source>
</evidence>
<proteinExistence type="inferred from homology"/>
<comment type="subcellular location">
    <subcellularLocation>
        <location evidence="1">Periplasm</location>
    </subcellularLocation>
</comment>
<keyword evidence="7" id="KW-1185">Reference proteome</keyword>
<comment type="caution">
    <text evidence="6">The sequence shown here is derived from an EMBL/GenBank/DDBJ whole genome shotgun (WGS) entry which is preliminary data.</text>
</comment>
<comment type="similarity">
    <text evidence="2">Belongs to the bacterial solute-binding protein SsuA/TauA family.</text>
</comment>
<evidence type="ECO:0000256" key="3">
    <source>
        <dbReference type="ARBA" id="ARBA00022729"/>
    </source>
</evidence>
<sequence>MNKRILALGSALVLGAALTGCGADGGTGEGETTKLTVGTVGIASDAAIALGVEQGFFADEGLEIETSVVANPPAGIAAAQSGQLDITYTPSIPLLNGLSQGVDLQILAAADGYPDGTSELEDPSQVDDTGLFAAAGNGIESPAELEGKSVSVPARNAQLEVTIAKAILDDGGDPATVNWMVLDPASALQSLEQGRIDAAGLVSPFSSTAAENGHTHLAAPGAQFFGDGAIGLWVASGAFAEENPEAAAGFVRAIYQSNAYANENLDEAVDKAAELTQVDRAVLESGADSFWPGEVDPADIDAVNTALVELGYLESEVELDDDLVYTAQ</sequence>
<evidence type="ECO:0000313" key="6">
    <source>
        <dbReference type="EMBL" id="RZU62710.1"/>
    </source>
</evidence>
<dbReference type="Pfam" id="PF09084">
    <property type="entry name" value="NMT1"/>
    <property type="match status" value="1"/>
</dbReference>
<organism evidence="6 7">
    <name type="scientific">Zhihengliuella halotolerans</name>
    <dbReference type="NCBI Taxonomy" id="370736"/>
    <lineage>
        <taxon>Bacteria</taxon>
        <taxon>Bacillati</taxon>
        <taxon>Actinomycetota</taxon>
        <taxon>Actinomycetes</taxon>
        <taxon>Micrococcales</taxon>
        <taxon>Micrococcaceae</taxon>
        <taxon>Zhihengliuella</taxon>
    </lineage>
</organism>
<dbReference type="PANTHER" id="PTHR30024">
    <property type="entry name" value="ALIPHATIC SULFONATES-BINDING PROTEIN-RELATED"/>
    <property type="match status" value="1"/>
</dbReference>
<evidence type="ECO:0000259" key="5">
    <source>
        <dbReference type="Pfam" id="PF09084"/>
    </source>
</evidence>
<dbReference type="GO" id="GO:0042597">
    <property type="term" value="C:periplasmic space"/>
    <property type="evidence" value="ECO:0007669"/>
    <property type="project" value="UniProtKB-SubCell"/>
</dbReference>
<reference evidence="6 7" key="1">
    <citation type="submission" date="2019-02" db="EMBL/GenBank/DDBJ databases">
        <title>Sequencing the genomes of 1000 actinobacteria strains.</title>
        <authorList>
            <person name="Klenk H.-P."/>
        </authorList>
    </citation>
    <scope>NUCLEOTIDE SEQUENCE [LARGE SCALE GENOMIC DNA]</scope>
    <source>
        <strain evidence="6 7">DSM 17364</strain>
    </source>
</reference>
<dbReference type="Gene3D" id="3.40.190.10">
    <property type="entry name" value="Periplasmic binding protein-like II"/>
    <property type="match status" value="2"/>
</dbReference>
<keyword evidence="3 4" id="KW-0732">Signal</keyword>
<feature type="chain" id="PRO_5038589752" evidence="4">
    <location>
        <begin position="23"/>
        <end position="328"/>
    </location>
</feature>